<comment type="cofactor">
    <cofactor evidence="2">
        <name>a divalent metal cation</name>
        <dbReference type="ChEBI" id="CHEBI:60240"/>
    </cofactor>
</comment>
<evidence type="ECO:0000256" key="1">
    <source>
        <dbReference type="ARBA" id="ARBA00000500"/>
    </source>
</evidence>
<accession>A0A427ATH1</accession>
<dbReference type="GO" id="GO:0005992">
    <property type="term" value="P:trehalose biosynthetic process"/>
    <property type="evidence" value="ECO:0007669"/>
    <property type="project" value="InterPro"/>
</dbReference>
<dbReference type="InterPro" id="IPR023214">
    <property type="entry name" value="HAD_sf"/>
</dbReference>
<reference evidence="4 5" key="1">
    <citation type="journal article" date="2014" name="Agronomy (Basel)">
        <title>A Draft Genome Sequence for Ensete ventricosum, the Drought-Tolerant Tree Against Hunger.</title>
        <authorList>
            <person name="Harrison J."/>
            <person name="Moore K.A."/>
            <person name="Paszkiewicz K."/>
            <person name="Jones T."/>
            <person name="Grant M."/>
            <person name="Ambacheew D."/>
            <person name="Muzemil S."/>
            <person name="Studholme D.J."/>
        </authorList>
    </citation>
    <scope>NUCLEOTIDE SEQUENCE [LARGE SCALE GENOMIC DNA]</scope>
</reference>
<sequence>MNHPSALTAFHQITAYAKYKKIVLFLDYDGTLSPIVDNPDHAFMSSAMRAAVKEVAKYFPTAIISGRSRSKVFDSLNDMTKDIVGAIVENNKFCVSVHYRNVDEKV</sequence>
<gene>
    <name evidence="4" type="ORF">B296_00003297</name>
</gene>
<organism evidence="4 5">
    <name type="scientific">Ensete ventricosum</name>
    <name type="common">Abyssinian banana</name>
    <name type="synonym">Musa ensete</name>
    <dbReference type="NCBI Taxonomy" id="4639"/>
    <lineage>
        <taxon>Eukaryota</taxon>
        <taxon>Viridiplantae</taxon>
        <taxon>Streptophyta</taxon>
        <taxon>Embryophyta</taxon>
        <taxon>Tracheophyta</taxon>
        <taxon>Spermatophyta</taxon>
        <taxon>Magnoliopsida</taxon>
        <taxon>Liliopsida</taxon>
        <taxon>Zingiberales</taxon>
        <taxon>Musaceae</taxon>
        <taxon>Ensete</taxon>
    </lineage>
</organism>
<dbReference type="EMBL" id="AMZH03001363">
    <property type="protein sequence ID" value="RRT79558.1"/>
    <property type="molecule type" value="Genomic_DNA"/>
</dbReference>
<dbReference type="Pfam" id="PF02358">
    <property type="entry name" value="Trehalose_PPase"/>
    <property type="match status" value="1"/>
</dbReference>
<dbReference type="PANTHER" id="PTHR43768:SF17">
    <property type="entry name" value="TREHALOSE-PHOSPHATE PHOSPHATASE F-RELATED"/>
    <property type="match status" value="1"/>
</dbReference>
<dbReference type="Gene3D" id="3.40.50.1000">
    <property type="entry name" value="HAD superfamily/HAD-like"/>
    <property type="match status" value="1"/>
</dbReference>
<evidence type="ECO:0000256" key="2">
    <source>
        <dbReference type="ARBA" id="ARBA00001968"/>
    </source>
</evidence>
<evidence type="ECO:0008006" key="6">
    <source>
        <dbReference type="Google" id="ProtNLM"/>
    </source>
</evidence>
<dbReference type="InterPro" id="IPR044651">
    <property type="entry name" value="OTSB-like"/>
</dbReference>
<proteinExistence type="predicted"/>
<comment type="caution">
    <text evidence="4">The sequence shown here is derived from an EMBL/GenBank/DDBJ whole genome shotgun (WGS) entry which is preliminary data.</text>
</comment>
<keyword evidence="3" id="KW-0378">Hydrolase</keyword>
<comment type="catalytic activity">
    <reaction evidence="1">
        <text>alpha,alpha-trehalose 6-phosphate + H2O = alpha,alpha-trehalose + phosphate</text>
        <dbReference type="Rhea" id="RHEA:23420"/>
        <dbReference type="ChEBI" id="CHEBI:15377"/>
        <dbReference type="ChEBI" id="CHEBI:16551"/>
        <dbReference type="ChEBI" id="CHEBI:43474"/>
        <dbReference type="ChEBI" id="CHEBI:58429"/>
        <dbReference type="EC" id="3.1.3.12"/>
    </reaction>
</comment>
<name>A0A427ATH1_ENSVE</name>
<evidence type="ECO:0000313" key="4">
    <source>
        <dbReference type="EMBL" id="RRT79558.1"/>
    </source>
</evidence>
<dbReference type="GO" id="GO:0004805">
    <property type="term" value="F:trehalose-phosphatase activity"/>
    <property type="evidence" value="ECO:0007669"/>
    <property type="project" value="UniProtKB-EC"/>
</dbReference>
<evidence type="ECO:0000256" key="3">
    <source>
        <dbReference type="ARBA" id="ARBA00022801"/>
    </source>
</evidence>
<dbReference type="InterPro" id="IPR036412">
    <property type="entry name" value="HAD-like_sf"/>
</dbReference>
<evidence type="ECO:0000313" key="5">
    <source>
        <dbReference type="Proteomes" id="UP000287651"/>
    </source>
</evidence>
<dbReference type="InterPro" id="IPR003337">
    <property type="entry name" value="Trehalose_PPase"/>
</dbReference>
<dbReference type="AlphaFoldDB" id="A0A427ATH1"/>
<dbReference type="SUPFAM" id="SSF56784">
    <property type="entry name" value="HAD-like"/>
    <property type="match status" value="1"/>
</dbReference>
<protein>
    <recommendedName>
        <fullName evidence="6">Trehalose-phosphatase</fullName>
    </recommendedName>
</protein>
<dbReference type="PANTHER" id="PTHR43768">
    <property type="entry name" value="TREHALOSE 6-PHOSPHATE PHOSPHATASE"/>
    <property type="match status" value="1"/>
</dbReference>
<dbReference type="Proteomes" id="UP000287651">
    <property type="component" value="Unassembled WGS sequence"/>
</dbReference>